<dbReference type="AlphaFoldDB" id="A0A484I9N5"/>
<proteinExistence type="predicted"/>
<accession>A0A484I9N5</accession>
<evidence type="ECO:0000313" key="2">
    <source>
        <dbReference type="Proteomes" id="UP000294299"/>
    </source>
</evidence>
<name>A0A484I9N5_9ARCH</name>
<keyword evidence="2" id="KW-1185">Reference proteome</keyword>
<dbReference type="EMBL" id="LR216287">
    <property type="protein sequence ID" value="VFJ13532.1"/>
    <property type="molecule type" value="Genomic_DNA"/>
</dbReference>
<dbReference type="Proteomes" id="UP000294299">
    <property type="component" value="Chromosome NFRAN"/>
</dbReference>
<dbReference type="KEGG" id="nfn:NFRAN_1210"/>
<protein>
    <submittedName>
        <fullName evidence="1">Uncharacterized protein</fullName>
    </submittedName>
</protein>
<sequence>MLPGTTAKSKGKGKVVPEYELSQSKEIELITPNPIITKYGIE</sequence>
<reference evidence="1 2" key="1">
    <citation type="submission" date="2019-02" db="EMBL/GenBank/DDBJ databases">
        <authorList>
            <person name="Lehtovirta-Morley E L."/>
        </authorList>
    </citation>
    <scope>NUCLEOTIDE SEQUENCE [LARGE SCALE GENOMIC DNA]</scope>
    <source>
        <strain evidence="1">NFRAN1</strain>
    </source>
</reference>
<evidence type="ECO:0000313" key="1">
    <source>
        <dbReference type="EMBL" id="VFJ13532.1"/>
    </source>
</evidence>
<gene>
    <name evidence="1" type="ORF">NFRAN_1210</name>
</gene>
<organism evidence="1 2">
    <name type="scientific">Candidatus Nitrosocosmicus franklandianus</name>
    <dbReference type="NCBI Taxonomy" id="1798806"/>
    <lineage>
        <taxon>Archaea</taxon>
        <taxon>Nitrososphaerota</taxon>
        <taxon>Nitrososphaeria</taxon>
        <taxon>Nitrososphaerales</taxon>
        <taxon>Nitrososphaeraceae</taxon>
        <taxon>Candidatus Nitrosocosmicus</taxon>
    </lineage>
</organism>